<dbReference type="PANTHER" id="PTHR34653:SF1">
    <property type="entry name" value="FLAGELLAR HOOK-BASAL BODY COMPLEX PROTEIN FLIE"/>
    <property type="match status" value="1"/>
</dbReference>
<organism evidence="6 7">
    <name type="scientific">Tumebacillus avium</name>
    <dbReference type="NCBI Taxonomy" id="1903704"/>
    <lineage>
        <taxon>Bacteria</taxon>
        <taxon>Bacillati</taxon>
        <taxon>Bacillota</taxon>
        <taxon>Bacilli</taxon>
        <taxon>Bacillales</taxon>
        <taxon>Alicyclobacillaceae</taxon>
        <taxon>Tumebacillus</taxon>
    </lineage>
</organism>
<keyword evidence="3 4" id="KW-0975">Bacterial flagellum</keyword>
<sequence length="102" mass="11091">MIQGVNKLMQPTALEGVKALQAPDIKKADGPSFSDVLSQAIESVNTQQKQSDVLTEALASGQAPDLHTVMIASEKASISFQLMVQVRNKAMEAYQEVMRMQV</sequence>
<keyword evidence="7" id="KW-1185">Reference proteome</keyword>
<dbReference type="InterPro" id="IPR001624">
    <property type="entry name" value="FliE"/>
</dbReference>
<gene>
    <name evidence="4" type="primary">fliE</name>
    <name evidence="6" type="ORF">CBW65_16925</name>
</gene>
<dbReference type="AlphaFoldDB" id="A0A1Y0IPD6"/>
<evidence type="ECO:0000256" key="1">
    <source>
        <dbReference type="ARBA" id="ARBA00004117"/>
    </source>
</evidence>
<dbReference type="GO" id="GO:0071973">
    <property type="term" value="P:bacterial-type flagellum-dependent cell motility"/>
    <property type="evidence" value="ECO:0007669"/>
    <property type="project" value="InterPro"/>
</dbReference>
<evidence type="ECO:0000256" key="5">
    <source>
        <dbReference type="NCBIfam" id="TIGR00205"/>
    </source>
</evidence>
<dbReference type="PANTHER" id="PTHR34653">
    <property type="match status" value="1"/>
</dbReference>
<dbReference type="GO" id="GO:0005198">
    <property type="term" value="F:structural molecule activity"/>
    <property type="evidence" value="ECO:0007669"/>
    <property type="project" value="UniProtKB-UniRule"/>
</dbReference>
<proteinExistence type="inferred from homology"/>
<dbReference type="NCBIfam" id="TIGR00205">
    <property type="entry name" value="fliE"/>
    <property type="match status" value="1"/>
</dbReference>
<evidence type="ECO:0000256" key="3">
    <source>
        <dbReference type="ARBA" id="ARBA00023143"/>
    </source>
</evidence>
<keyword evidence="6" id="KW-0282">Flagellum</keyword>
<evidence type="ECO:0000256" key="2">
    <source>
        <dbReference type="ARBA" id="ARBA00009272"/>
    </source>
</evidence>
<evidence type="ECO:0000313" key="6">
    <source>
        <dbReference type="EMBL" id="ARU62452.1"/>
    </source>
</evidence>
<dbReference type="OrthoDB" id="9812413at2"/>
<dbReference type="Proteomes" id="UP000195437">
    <property type="component" value="Chromosome"/>
</dbReference>
<dbReference type="PRINTS" id="PR01006">
    <property type="entry name" value="FLGHOOKFLIE"/>
</dbReference>
<keyword evidence="6" id="KW-0969">Cilium</keyword>
<dbReference type="EMBL" id="CP021434">
    <property type="protein sequence ID" value="ARU62452.1"/>
    <property type="molecule type" value="Genomic_DNA"/>
</dbReference>
<comment type="subcellular location">
    <subcellularLocation>
        <location evidence="1 4">Bacterial flagellum basal body</location>
    </subcellularLocation>
</comment>
<dbReference type="KEGG" id="tum:CBW65_16925"/>
<dbReference type="HAMAP" id="MF_00724">
    <property type="entry name" value="FliE"/>
    <property type="match status" value="1"/>
</dbReference>
<dbReference type="GO" id="GO:0003774">
    <property type="term" value="F:cytoskeletal motor activity"/>
    <property type="evidence" value="ECO:0007669"/>
    <property type="project" value="InterPro"/>
</dbReference>
<dbReference type="Pfam" id="PF02049">
    <property type="entry name" value="FliE"/>
    <property type="match status" value="1"/>
</dbReference>
<reference evidence="7" key="1">
    <citation type="submission" date="2017-05" db="EMBL/GenBank/DDBJ databases">
        <authorList>
            <person name="Sung H."/>
        </authorList>
    </citation>
    <scope>NUCLEOTIDE SEQUENCE [LARGE SCALE GENOMIC DNA]</scope>
    <source>
        <strain evidence="7">AR23208</strain>
    </source>
</reference>
<comment type="similarity">
    <text evidence="2 4">Belongs to the FliE family.</text>
</comment>
<keyword evidence="6" id="KW-0966">Cell projection</keyword>
<evidence type="ECO:0000256" key="4">
    <source>
        <dbReference type="HAMAP-Rule" id="MF_00724"/>
    </source>
</evidence>
<name>A0A1Y0IPD6_9BACL</name>
<dbReference type="RefSeq" id="WP_087457811.1">
    <property type="nucleotide sequence ID" value="NZ_CP021434.1"/>
</dbReference>
<evidence type="ECO:0000313" key="7">
    <source>
        <dbReference type="Proteomes" id="UP000195437"/>
    </source>
</evidence>
<protein>
    <recommendedName>
        <fullName evidence="4 5">Flagellar hook-basal body complex protein FliE</fullName>
    </recommendedName>
</protein>
<accession>A0A1Y0IPD6</accession>
<dbReference type="GO" id="GO:0009425">
    <property type="term" value="C:bacterial-type flagellum basal body"/>
    <property type="evidence" value="ECO:0007669"/>
    <property type="project" value="UniProtKB-SubCell"/>
</dbReference>